<evidence type="ECO:0000256" key="4">
    <source>
        <dbReference type="ARBA" id="ARBA00038306"/>
    </source>
</evidence>
<organism evidence="6 7">
    <name type="scientific">Paracoccus haeundaensis</name>
    <dbReference type="NCBI Taxonomy" id="225362"/>
    <lineage>
        <taxon>Bacteria</taxon>
        <taxon>Pseudomonadati</taxon>
        <taxon>Pseudomonadota</taxon>
        <taxon>Alphaproteobacteria</taxon>
        <taxon>Rhodobacterales</taxon>
        <taxon>Paracoccaceae</taxon>
        <taxon>Paracoccus</taxon>
    </lineage>
</organism>
<reference evidence="6 7" key="1">
    <citation type="submission" date="2019-06" db="EMBL/GenBank/DDBJ databases">
        <authorList>
            <person name="Li J."/>
        </authorList>
    </citation>
    <scope>NUCLEOTIDE SEQUENCE [LARGE SCALE GENOMIC DNA]</scope>
    <source>
        <strain evidence="6 7">CGMCC 1.8012</strain>
    </source>
</reference>
<dbReference type="AlphaFoldDB" id="A0A5C4R8B2"/>
<dbReference type="NCBIfam" id="TIGR01414">
    <property type="entry name" value="autotrans_barl"/>
    <property type="match status" value="1"/>
</dbReference>
<evidence type="ECO:0000256" key="1">
    <source>
        <dbReference type="ARBA" id="ARBA00004370"/>
    </source>
</evidence>
<dbReference type="PANTHER" id="PTHR34001:SF3">
    <property type="entry name" value="BLL7405 PROTEIN"/>
    <property type="match status" value="1"/>
</dbReference>
<dbReference type="EMBL" id="VDDC01000011">
    <property type="protein sequence ID" value="TNH39947.1"/>
    <property type="molecule type" value="Genomic_DNA"/>
</dbReference>
<dbReference type="GO" id="GO:0019867">
    <property type="term" value="C:outer membrane"/>
    <property type="evidence" value="ECO:0007669"/>
    <property type="project" value="InterPro"/>
</dbReference>
<dbReference type="Gene3D" id="2.40.160.20">
    <property type="match status" value="1"/>
</dbReference>
<name>A0A5C4R8B2_9RHOB</name>
<evidence type="ECO:0000313" key="7">
    <source>
        <dbReference type="Proteomes" id="UP000304880"/>
    </source>
</evidence>
<comment type="subcellular location">
    <subcellularLocation>
        <location evidence="1">Membrane</location>
    </subcellularLocation>
</comment>
<dbReference type="Proteomes" id="UP000304880">
    <property type="component" value="Unassembled WGS sequence"/>
</dbReference>
<keyword evidence="3" id="KW-0472">Membrane</keyword>
<evidence type="ECO:0000313" key="6">
    <source>
        <dbReference type="EMBL" id="TNH39947.1"/>
    </source>
</evidence>
<evidence type="ECO:0000256" key="3">
    <source>
        <dbReference type="ARBA" id="ARBA00023136"/>
    </source>
</evidence>
<evidence type="ECO:0000259" key="5">
    <source>
        <dbReference type="Pfam" id="PF13505"/>
    </source>
</evidence>
<keyword evidence="7" id="KW-1185">Reference proteome</keyword>
<feature type="domain" description="Outer membrane protein beta-barrel" evidence="5">
    <location>
        <begin position="72"/>
        <end position="282"/>
    </location>
</feature>
<accession>A0A5C4R8B2</accession>
<sequence length="282" mass="29483">MRVLIDLGPILCAGLTGYHLQIGRSRWACPSFSGVSPMRLFALSSVSALVLGAGAALAGGVVSPVVDVAPVTVTPVAPIASAWGGAYVGGSLGYIFDTEDQVGFSEVIDGEDVGLIGGLGDVGISGATAGLQLGYRWHRGNWVFGPELGVEFGSVDESIDIGDPLLGRVESEMKNIATLVIKTGYAVNPQTLVYGTLGVARGDFDYTLSTGDFSQTRGFTATGAAGGLGVERMINPRTSIFAEYQYRDFGNERVEFSDGIDTLSTRASMTMSSVKIGANFRF</sequence>
<dbReference type="InterPro" id="IPR011250">
    <property type="entry name" value="OMP/PagP_B-barrel"/>
</dbReference>
<evidence type="ECO:0000256" key="2">
    <source>
        <dbReference type="ARBA" id="ARBA00022729"/>
    </source>
</evidence>
<comment type="caution">
    <text evidence="6">The sequence shown here is derived from an EMBL/GenBank/DDBJ whole genome shotgun (WGS) entry which is preliminary data.</text>
</comment>
<dbReference type="PANTHER" id="PTHR34001">
    <property type="entry name" value="BLL7405 PROTEIN"/>
    <property type="match status" value="1"/>
</dbReference>
<proteinExistence type="inferred from homology"/>
<keyword evidence="2" id="KW-0732">Signal</keyword>
<comment type="similarity">
    <text evidence="4">Belongs to the Omp25/RopB family.</text>
</comment>
<dbReference type="InterPro" id="IPR006315">
    <property type="entry name" value="OM_autotransptr_brl_dom"/>
</dbReference>
<dbReference type="InterPro" id="IPR027385">
    <property type="entry name" value="Beta-barrel_OMP"/>
</dbReference>
<dbReference type="SUPFAM" id="SSF56925">
    <property type="entry name" value="OMPA-like"/>
    <property type="match status" value="1"/>
</dbReference>
<protein>
    <submittedName>
        <fullName evidence="6">Porin family protein</fullName>
    </submittedName>
</protein>
<gene>
    <name evidence="6" type="ORF">FHD67_06575</name>
</gene>
<dbReference type="Pfam" id="PF13505">
    <property type="entry name" value="OMP_b-brl"/>
    <property type="match status" value="1"/>
</dbReference>
<dbReference type="InterPro" id="IPR051692">
    <property type="entry name" value="OMP-like"/>
</dbReference>